<dbReference type="AlphaFoldDB" id="A0A939GHU9"/>
<dbReference type="SUPFAM" id="SSF53448">
    <property type="entry name" value="Nucleotide-diphospho-sugar transferases"/>
    <property type="match status" value="1"/>
</dbReference>
<dbReference type="RefSeq" id="WP_207365605.1">
    <property type="nucleotide sequence ID" value="NZ_JAFMYV010000008.1"/>
</dbReference>
<comment type="caution">
    <text evidence="5">The sequence shown here is derived from an EMBL/GenBank/DDBJ whole genome shotgun (WGS) entry which is preliminary data.</text>
</comment>
<dbReference type="InterPro" id="IPR001173">
    <property type="entry name" value="Glyco_trans_2-like"/>
</dbReference>
<reference evidence="5" key="1">
    <citation type="submission" date="2021-03" db="EMBL/GenBank/DDBJ databases">
        <title>Fibrella sp. HMF5335 genome sequencing and assembly.</title>
        <authorList>
            <person name="Kang H."/>
            <person name="Kim H."/>
            <person name="Bae S."/>
            <person name="Joh K."/>
        </authorList>
    </citation>
    <scope>NUCLEOTIDE SEQUENCE</scope>
    <source>
        <strain evidence="5">HMF5335</strain>
    </source>
</reference>
<dbReference type="Proteomes" id="UP000664034">
    <property type="component" value="Unassembled WGS sequence"/>
</dbReference>
<keyword evidence="2" id="KW-0328">Glycosyltransferase</keyword>
<evidence type="ECO:0000313" key="6">
    <source>
        <dbReference type="Proteomes" id="UP000664034"/>
    </source>
</evidence>
<dbReference type="GO" id="GO:0016020">
    <property type="term" value="C:membrane"/>
    <property type="evidence" value="ECO:0007669"/>
    <property type="project" value="GOC"/>
</dbReference>
<dbReference type="Pfam" id="PF00535">
    <property type="entry name" value="Glycos_transf_2"/>
    <property type="match status" value="1"/>
</dbReference>
<keyword evidence="3" id="KW-0808">Transferase</keyword>
<dbReference type="GO" id="GO:0004582">
    <property type="term" value="F:dolichyl-phosphate beta-D-mannosyltransferase activity"/>
    <property type="evidence" value="ECO:0007669"/>
    <property type="project" value="InterPro"/>
</dbReference>
<gene>
    <name evidence="5" type="ORF">J2I47_16060</name>
</gene>
<comment type="similarity">
    <text evidence="1">Belongs to the glycosyltransferase 2 family.</text>
</comment>
<evidence type="ECO:0000256" key="1">
    <source>
        <dbReference type="ARBA" id="ARBA00006739"/>
    </source>
</evidence>
<proteinExistence type="inferred from homology"/>
<evidence type="ECO:0000256" key="3">
    <source>
        <dbReference type="ARBA" id="ARBA00022679"/>
    </source>
</evidence>
<dbReference type="GO" id="GO:0009247">
    <property type="term" value="P:glycolipid biosynthetic process"/>
    <property type="evidence" value="ECO:0007669"/>
    <property type="project" value="TreeGrafter"/>
</dbReference>
<protein>
    <submittedName>
        <fullName evidence="5">Glycosyltransferase</fullName>
    </submittedName>
</protein>
<feature type="domain" description="Glycosyltransferase 2-like" evidence="4">
    <location>
        <begin position="4"/>
        <end position="163"/>
    </location>
</feature>
<name>A0A939GHU9_9BACT</name>
<dbReference type="Gene3D" id="3.90.550.10">
    <property type="entry name" value="Spore Coat Polysaccharide Biosynthesis Protein SpsA, Chain A"/>
    <property type="match status" value="1"/>
</dbReference>
<sequence>MANEENEFDEYTAALAAELDKIQSGRVYMVIDNVTKDRTLDMARALSARDNRFVTIWAPENRNIVHAYLRGYREALANGHDIIIEMDAGLSHDPRAIPMFLRVLNEGNECAFGSRFINGGSIYKSNFKRTFLSKIGTYMSTVLLGTTMHDMTSGYQGFHANVVAEFMAYPLKSTAHFYQTELRYLLRKKRFAEIPIHYRAPSPSVSENAIKNSLSTLWYYFKLRLAGKAALIE</sequence>
<accession>A0A939GHU9</accession>
<evidence type="ECO:0000313" key="5">
    <source>
        <dbReference type="EMBL" id="MBO0938068.1"/>
    </source>
</evidence>
<dbReference type="EMBL" id="JAFMYV010000008">
    <property type="protein sequence ID" value="MBO0938068.1"/>
    <property type="molecule type" value="Genomic_DNA"/>
</dbReference>
<evidence type="ECO:0000256" key="2">
    <source>
        <dbReference type="ARBA" id="ARBA00022676"/>
    </source>
</evidence>
<organism evidence="5 6">
    <name type="scientific">Fibrella rubiginis</name>
    <dbReference type="NCBI Taxonomy" id="2817060"/>
    <lineage>
        <taxon>Bacteria</taxon>
        <taxon>Pseudomonadati</taxon>
        <taxon>Bacteroidota</taxon>
        <taxon>Cytophagia</taxon>
        <taxon>Cytophagales</taxon>
        <taxon>Spirosomataceae</taxon>
        <taxon>Fibrella</taxon>
    </lineage>
</organism>
<dbReference type="PANTHER" id="PTHR43398">
    <property type="entry name" value="DOLICHOL-PHOSPHATE MANNOSYLTRANSFERASE SUBUNIT 1"/>
    <property type="match status" value="1"/>
</dbReference>
<dbReference type="InterPro" id="IPR039528">
    <property type="entry name" value="DPM1-like"/>
</dbReference>
<keyword evidence="6" id="KW-1185">Reference proteome</keyword>
<evidence type="ECO:0000259" key="4">
    <source>
        <dbReference type="Pfam" id="PF00535"/>
    </source>
</evidence>
<dbReference type="InterPro" id="IPR029044">
    <property type="entry name" value="Nucleotide-diphossugar_trans"/>
</dbReference>
<dbReference type="PANTHER" id="PTHR43398:SF1">
    <property type="entry name" value="DOLICHOL-PHOSPHATE MANNOSYLTRANSFERASE SUBUNIT 1"/>
    <property type="match status" value="1"/>
</dbReference>